<sequence>MRPNAIRQSFAAGKAVINGWLSIACPFTAEIMAHQGYDSITIDLQHGLVGYEVATTMLQAMQASSVTPMVRVPWLDPGAIMKALDAGAYGVICPMINTPKEAEKLVSCVRYPPNGTRSFGPTRVSIASGADYGEHADREVLCFAMIETAQAFANLDAIAATPGLDGLYIGPADLTLGLTGRQYRTGFDREEPEMVAAIKTILEAAHKAGIRACLHNGTPTYAAKAISWGFDLVTISNDVRLLAGAAQASVATARQLIGQLTSVPDLKQAAGGY</sequence>
<dbReference type="eggNOG" id="COG3836">
    <property type="taxonomic scope" value="Bacteria"/>
</dbReference>
<organism evidence="5 6">
    <name type="scientific">Beijerinckia indica subsp. indica (strain ATCC 9039 / DSM 1715 / NCIMB 8712)</name>
    <dbReference type="NCBI Taxonomy" id="395963"/>
    <lineage>
        <taxon>Bacteria</taxon>
        <taxon>Pseudomonadati</taxon>
        <taxon>Pseudomonadota</taxon>
        <taxon>Alphaproteobacteria</taxon>
        <taxon>Hyphomicrobiales</taxon>
        <taxon>Beijerinckiaceae</taxon>
        <taxon>Beijerinckia</taxon>
    </lineage>
</organism>
<dbReference type="InterPro" id="IPR015813">
    <property type="entry name" value="Pyrv/PenolPyrv_kinase-like_dom"/>
</dbReference>
<dbReference type="Proteomes" id="UP000001695">
    <property type="component" value="Chromosome"/>
</dbReference>
<dbReference type="AlphaFoldDB" id="B2IKB8"/>
<dbReference type="Pfam" id="PF03328">
    <property type="entry name" value="HpcH_HpaI"/>
    <property type="match status" value="1"/>
</dbReference>
<dbReference type="InterPro" id="IPR050251">
    <property type="entry name" value="HpcH-HpaI_aldolase"/>
</dbReference>
<dbReference type="PROSITE" id="PS51257">
    <property type="entry name" value="PROKAR_LIPOPROTEIN"/>
    <property type="match status" value="1"/>
</dbReference>
<dbReference type="GO" id="GO:0016832">
    <property type="term" value="F:aldehyde-lyase activity"/>
    <property type="evidence" value="ECO:0007669"/>
    <property type="project" value="TreeGrafter"/>
</dbReference>
<dbReference type="HOGENOM" id="CLU_059964_3_2_5"/>
<dbReference type="InterPro" id="IPR005000">
    <property type="entry name" value="Aldolase/citrate-lyase_domain"/>
</dbReference>
<dbReference type="InterPro" id="IPR040442">
    <property type="entry name" value="Pyrv_kinase-like_dom_sf"/>
</dbReference>
<dbReference type="GO" id="GO:0046872">
    <property type="term" value="F:metal ion binding"/>
    <property type="evidence" value="ECO:0007669"/>
    <property type="project" value="UniProtKB-KW"/>
</dbReference>
<evidence type="ECO:0000256" key="3">
    <source>
        <dbReference type="ARBA" id="ARBA00023239"/>
    </source>
</evidence>
<evidence type="ECO:0000256" key="1">
    <source>
        <dbReference type="ARBA" id="ARBA00005568"/>
    </source>
</evidence>
<evidence type="ECO:0000313" key="6">
    <source>
        <dbReference type="Proteomes" id="UP000001695"/>
    </source>
</evidence>
<reference evidence="5 6" key="2">
    <citation type="journal article" date="2010" name="J. Bacteriol.">
        <title>Complete genome sequence of Beijerinckia indica subsp. indica.</title>
        <authorList>
            <person name="Tamas I."/>
            <person name="Dedysh S.N."/>
            <person name="Liesack W."/>
            <person name="Stott M.B."/>
            <person name="Alam M."/>
            <person name="Murrell J.C."/>
            <person name="Dunfield P.F."/>
        </authorList>
    </citation>
    <scope>NUCLEOTIDE SEQUENCE [LARGE SCALE GENOMIC DNA]</scope>
    <source>
        <strain evidence="6">ATCC 9039 / DSM 1715 / NCIMB 8712</strain>
    </source>
</reference>
<protein>
    <submittedName>
        <fullName evidence="5">HpcH/HpaI aldolase</fullName>
    </submittedName>
</protein>
<name>B2IKB8_BEII9</name>
<dbReference type="OrthoDB" id="9802624at2"/>
<gene>
    <name evidence="5" type="ordered locus">Bind_2830</name>
</gene>
<dbReference type="EMBL" id="CP001016">
    <property type="protein sequence ID" value="ACB96399.1"/>
    <property type="molecule type" value="Genomic_DNA"/>
</dbReference>
<evidence type="ECO:0000259" key="4">
    <source>
        <dbReference type="Pfam" id="PF03328"/>
    </source>
</evidence>
<reference evidence="6" key="1">
    <citation type="submission" date="2008-03" db="EMBL/GenBank/DDBJ databases">
        <title>Complete sequence of chromosome of Beijerinckia indica subsp. indica ATCC 9039.</title>
        <authorList>
            <consortium name="US DOE Joint Genome Institute"/>
            <person name="Copeland A."/>
            <person name="Lucas S."/>
            <person name="Lapidus A."/>
            <person name="Glavina del Rio T."/>
            <person name="Dalin E."/>
            <person name="Tice H."/>
            <person name="Bruce D."/>
            <person name="Goodwin L."/>
            <person name="Pitluck S."/>
            <person name="LaButti K."/>
            <person name="Schmutz J."/>
            <person name="Larimer F."/>
            <person name="Land M."/>
            <person name="Hauser L."/>
            <person name="Kyrpides N."/>
            <person name="Mikhailova N."/>
            <person name="Dunfield P.F."/>
            <person name="Dedysh S.N."/>
            <person name="Liesack W."/>
            <person name="Saw J.H."/>
            <person name="Alam M."/>
            <person name="Chen Y."/>
            <person name="Murrell J.C."/>
            <person name="Richardson P."/>
        </authorList>
    </citation>
    <scope>NUCLEOTIDE SEQUENCE [LARGE SCALE GENOMIC DNA]</scope>
    <source>
        <strain evidence="6">ATCC 9039 / DSM 1715 / NCIMB 8712</strain>
    </source>
</reference>
<dbReference type="SUPFAM" id="SSF51621">
    <property type="entry name" value="Phosphoenolpyruvate/pyruvate domain"/>
    <property type="match status" value="1"/>
</dbReference>
<keyword evidence="6" id="KW-1185">Reference proteome</keyword>
<comment type="similarity">
    <text evidence="1">Belongs to the HpcH/HpaI aldolase family.</text>
</comment>
<dbReference type="STRING" id="395963.Bind_2830"/>
<feature type="domain" description="HpcH/HpaI aldolase/citrate lyase" evidence="4">
    <location>
        <begin position="20"/>
        <end position="212"/>
    </location>
</feature>
<keyword evidence="3" id="KW-0456">Lyase</keyword>
<dbReference type="PANTHER" id="PTHR30502">
    <property type="entry name" value="2-KETO-3-DEOXY-L-RHAMNONATE ALDOLASE"/>
    <property type="match status" value="1"/>
</dbReference>
<keyword evidence="2" id="KW-0479">Metal-binding</keyword>
<proteinExistence type="inferred from homology"/>
<evidence type="ECO:0000313" key="5">
    <source>
        <dbReference type="EMBL" id="ACB96399.1"/>
    </source>
</evidence>
<evidence type="ECO:0000256" key="2">
    <source>
        <dbReference type="ARBA" id="ARBA00022723"/>
    </source>
</evidence>
<dbReference type="Gene3D" id="3.20.20.60">
    <property type="entry name" value="Phosphoenolpyruvate-binding domains"/>
    <property type="match status" value="1"/>
</dbReference>
<dbReference type="RefSeq" id="WP_012385750.1">
    <property type="nucleotide sequence ID" value="NC_010581.1"/>
</dbReference>
<dbReference type="PANTHER" id="PTHR30502:SF0">
    <property type="entry name" value="PHOSPHOENOLPYRUVATE CARBOXYLASE FAMILY PROTEIN"/>
    <property type="match status" value="1"/>
</dbReference>
<dbReference type="GO" id="GO:0005737">
    <property type="term" value="C:cytoplasm"/>
    <property type="evidence" value="ECO:0007669"/>
    <property type="project" value="TreeGrafter"/>
</dbReference>
<dbReference type="KEGG" id="bid:Bind_2830"/>
<accession>B2IKB8</accession>